<dbReference type="InterPro" id="IPR001433">
    <property type="entry name" value="OxRdtase_FAD/NAD-bd"/>
</dbReference>
<dbReference type="CDD" id="cd06198">
    <property type="entry name" value="FNR_like_3"/>
    <property type="match status" value="1"/>
</dbReference>
<keyword evidence="8" id="KW-0411">Iron-sulfur</keyword>
<evidence type="ECO:0000256" key="4">
    <source>
        <dbReference type="ARBA" id="ARBA00022723"/>
    </source>
</evidence>
<evidence type="ECO:0000256" key="3">
    <source>
        <dbReference type="ARBA" id="ARBA00022714"/>
    </source>
</evidence>
<keyword evidence="7" id="KW-0408">Iron</keyword>
<keyword evidence="3" id="KW-0001">2Fe-2S</keyword>
<organism evidence="10 11">
    <name type="scientific">Oleidesulfovibrio alaskensis (strain ATCC BAA-1058 / DSM 17464 / G20)</name>
    <name type="common">Desulfovibrio alaskensis</name>
    <dbReference type="NCBI Taxonomy" id="207559"/>
    <lineage>
        <taxon>Bacteria</taxon>
        <taxon>Pseudomonadati</taxon>
        <taxon>Thermodesulfobacteriota</taxon>
        <taxon>Desulfovibrionia</taxon>
        <taxon>Desulfovibrionales</taxon>
        <taxon>Desulfovibrionaceae</taxon>
        <taxon>Oleidesulfovibrio</taxon>
    </lineage>
</organism>
<dbReference type="GO" id="GO:0050660">
    <property type="term" value="F:flavin adenine dinucleotide binding"/>
    <property type="evidence" value="ECO:0007669"/>
    <property type="project" value="TreeGrafter"/>
</dbReference>
<dbReference type="EMBL" id="CP000112">
    <property type="protein sequence ID" value="ABB38180.2"/>
    <property type="molecule type" value="Genomic_DNA"/>
</dbReference>
<name>Q312G6_OLEA2</name>
<dbReference type="GO" id="GO:0046872">
    <property type="term" value="F:metal ion binding"/>
    <property type="evidence" value="ECO:0007669"/>
    <property type="project" value="UniProtKB-KW"/>
</dbReference>
<dbReference type="eggNOG" id="COG1018">
    <property type="taxonomic scope" value="Bacteria"/>
</dbReference>
<proteinExistence type="predicted"/>
<comment type="cofactor">
    <cofactor evidence="1">
        <name>FAD</name>
        <dbReference type="ChEBI" id="CHEBI:57692"/>
    </cofactor>
</comment>
<evidence type="ECO:0000256" key="1">
    <source>
        <dbReference type="ARBA" id="ARBA00001974"/>
    </source>
</evidence>
<feature type="domain" description="FAD-binding FR-type" evidence="9">
    <location>
        <begin position="5"/>
        <end position="106"/>
    </location>
</feature>
<dbReference type="RefSeq" id="WP_011367356.1">
    <property type="nucleotide sequence ID" value="NC_007519.1"/>
</dbReference>
<evidence type="ECO:0000313" key="11">
    <source>
        <dbReference type="Proteomes" id="UP000002710"/>
    </source>
</evidence>
<dbReference type="InterPro" id="IPR039261">
    <property type="entry name" value="FNR_nucleotide-bd"/>
</dbReference>
<evidence type="ECO:0000256" key="8">
    <source>
        <dbReference type="ARBA" id="ARBA00023014"/>
    </source>
</evidence>
<dbReference type="GO" id="GO:0051537">
    <property type="term" value="F:2 iron, 2 sulfur cluster binding"/>
    <property type="evidence" value="ECO:0007669"/>
    <property type="project" value="UniProtKB-KW"/>
</dbReference>
<evidence type="ECO:0000256" key="2">
    <source>
        <dbReference type="ARBA" id="ARBA00022630"/>
    </source>
</evidence>
<dbReference type="KEGG" id="dde:Dde_1381"/>
<dbReference type="AlphaFoldDB" id="Q312G6"/>
<dbReference type="Proteomes" id="UP000002710">
    <property type="component" value="Chromosome"/>
</dbReference>
<accession>Q312G6</accession>
<evidence type="ECO:0000259" key="9">
    <source>
        <dbReference type="PROSITE" id="PS51384"/>
    </source>
</evidence>
<keyword evidence="11" id="KW-1185">Reference proteome</keyword>
<dbReference type="SUPFAM" id="SSF52343">
    <property type="entry name" value="Ferredoxin reductase-like, C-terminal NADP-linked domain"/>
    <property type="match status" value="1"/>
</dbReference>
<dbReference type="InterPro" id="IPR017938">
    <property type="entry name" value="Riboflavin_synthase-like_b-brl"/>
</dbReference>
<dbReference type="SUPFAM" id="SSF63380">
    <property type="entry name" value="Riboflavin synthase domain-like"/>
    <property type="match status" value="1"/>
</dbReference>
<dbReference type="Pfam" id="PF00175">
    <property type="entry name" value="NAD_binding_1"/>
    <property type="match status" value="1"/>
</dbReference>
<dbReference type="GO" id="GO:0016491">
    <property type="term" value="F:oxidoreductase activity"/>
    <property type="evidence" value="ECO:0007669"/>
    <property type="project" value="UniProtKB-KW"/>
</dbReference>
<dbReference type="STRING" id="207559.Dde_1381"/>
<dbReference type="Gene3D" id="2.40.30.10">
    <property type="entry name" value="Translation factors"/>
    <property type="match status" value="1"/>
</dbReference>
<dbReference type="InterPro" id="IPR017927">
    <property type="entry name" value="FAD-bd_FR_type"/>
</dbReference>
<dbReference type="PANTHER" id="PTHR47354:SF8">
    <property type="entry name" value="1,2-PHENYLACETYL-COA EPOXIDASE, SUBUNIT E"/>
    <property type="match status" value="1"/>
</dbReference>
<gene>
    <name evidence="10" type="ordered locus">Dde_1381</name>
</gene>
<dbReference type="PRINTS" id="PR00410">
    <property type="entry name" value="PHEHYDRXLASE"/>
</dbReference>
<dbReference type="PROSITE" id="PS51384">
    <property type="entry name" value="FAD_FR"/>
    <property type="match status" value="1"/>
</dbReference>
<evidence type="ECO:0000256" key="7">
    <source>
        <dbReference type="ARBA" id="ARBA00023004"/>
    </source>
</evidence>
<dbReference type="HOGENOM" id="CLU_003827_7_3_7"/>
<reference evidence="10 11" key="1">
    <citation type="journal article" date="2011" name="J. Bacteriol.">
        <title>Complete genome sequence and updated annotation of Desulfovibrio alaskensis G20.</title>
        <authorList>
            <person name="Hauser L.J."/>
            <person name="Land M.L."/>
            <person name="Brown S.D."/>
            <person name="Larimer F."/>
            <person name="Keller K.L."/>
            <person name="Rapp-Giles B.J."/>
            <person name="Price M.N."/>
            <person name="Lin M."/>
            <person name="Bruce D.C."/>
            <person name="Detter J.C."/>
            <person name="Tapia R."/>
            <person name="Han C.S."/>
            <person name="Goodwin L.A."/>
            <person name="Cheng J.F."/>
            <person name="Pitluck S."/>
            <person name="Copeland A."/>
            <person name="Lucas S."/>
            <person name="Nolan M."/>
            <person name="Lapidus A.L."/>
            <person name="Palumbo A.V."/>
            <person name="Wall J.D."/>
        </authorList>
    </citation>
    <scope>NUCLEOTIDE SEQUENCE [LARGE SCALE GENOMIC DNA]</scope>
    <source>
        <strain evidence="11">ATCC BAA 1058 / DSM 17464 / G20</strain>
    </source>
</reference>
<sequence length="250" mass="28017">MSDTGKNKLGVIVDTVRENDDTTSIFFRPEDDERFKAFRPGQFASIRVMTEEGWSEPHPFTISGAPGDTLRMTIKRNGRFTGEIIPALKAGVPIQCAGPFGAFCRDIEGEEQIVFVAGGVGITPFLSVLRHFRNTDAANSIVLFWCNKTYADAFAAQELEEIADTIDLTVVHVLSREHKPDLYEEEDKPRIRFEKGHFSRHMLERHIRSTTASFYLCGPGPMQEHVLDEMAAYGIDPAGVNKEQFVFTGK</sequence>
<keyword evidence="5" id="KW-0274">FAD</keyword>
<dbReference type="Gene3D" id="3.40.50.80">
    <property type="entry name" value="Nucleotide-binding domain of ferredoxin-NADP reductase (FNR) module"/>
    <property type="match status" value="1"/>
</dbReference>
<keyword evidence="6" id="KW-0560">Oxidoreductase</keyword>
<evidence type="ECO:0000313" key="10">
    <source>
        <dbReference type="EMBL" id="ABB38180.2"/>
    </source>
</evidence>
<evidence type="ECO:0000256" key="5">
    <source>
        <dbReference type="ARBA" id="ARBA00022827"/>
    </source>
</evidence>
<dbReference type="InterPro" id="IPR050415">
    <property type="entry name" value="MRET"/>
</dbReference>
<evidence type="ECO:0000256" key="6">
    <source>
        <dbReference type="ARBA" id="ARBA00023002"/>
    </source>
</evidence>
<keyword evidence="2" id="KW-0285">Flavoprotein</keyword>
<protein>
    <submittedName>
        <fullName evidence="10">Oxidoreductase FAD/NAD(P)-binding domain protein</fullName>
    </submittedName>
</protein>
<dbReference type="PANTHER" id="PTHR47354">
    <property type="entry name" value="NADH OXIDOREDUCTASE HCR"/>
    <property type="match status" value="1"/>
</dbReference>
<keyword evidence="4" id="KW-0479">Metal-binding</keyword>